<dbReference type="EMBL" id="JBICBT010000869">
    <property type="protein sequence ID" value="KAL3096162.1"/>
    <property type="molecule type" value="Genomic_DNA"/>
</dbReference>
<dbReference type="InterPro" id="IPR036886">
    <property type="entry name" value="Villin_headpiece_dom_sf"/>
</dbReference>
<dbReference type="SMART" id="SM00153">
    <property type="entry name" value="VHP"/>
    <property type="match status" value="1"/>
</dbReference>
<keyword evidence="3" id="KW-1185">Reference proteome</keyword>
<dbReference type="SUPFAM" id="SSF47050">
    <property type="entry name" value="VHP, Villin headpiece domain"/>
    <property type="match status" value="1"/>
</dbReference>
<dbReference type="Proteomes" id="UP001620626">
    <property type="component" value="Unassembled WGS sequence"/>
</dbReference>
<dbReference type="Gene3D" id="1.10.950.10">
    <property type="entry name" value="Villin headpiece domain"/>
    <property type="match status" value="1"/>
</dbReference>
<evidence type="ECO:0000259" key="1">
    <source>
        <dbReference type="PROSITE" id="PS51089"/>
    </source>
</evidence>
<organism evidence="2 3">
    <name type="scientific">Heterodera trifolii</name>
    <dbReference type="NCBI Taxonomy" id="157864"/>
    <lineage>
        <taxon>Eukaryota</taxon>
        <taxon>Metazoa</taxon>
        <taxon>Ecdysozoa</taxon>
        <taxon>Nematoda</taxon>
        <taxon>Chromadorea</taxon>
        <taxon>Rhabditida</taxon>
        <taxon>Tylenchina</taxon>
        <taxon>Tylenchomorpha</taxon>
        <taxon>Tylenchoidea</taxon>
        <taxon>Heteroderidae</taxon>
        <taxon>Heteroderinae</taxon>
        <taxon>Heterodera</taxon>
    </lineage>
</organism>
<gene>
    <name evidence="2" type="ORF">niasHT_029198</name>
</gene>
<feature type="domain" description="HP" evidence="1">
    <location>
        <begin position="1"/>
        <end position="64"/>
    </location>
</feature>
<reference evidence="2 3" key="1">
    <citation type="submission" date="2024-10" db="EMBL/GenBank/DDBJ databases">
        <authorList>
            <person name="Kim D."/>
        </authorList>
    </citation>
    <scope>NUCLEOTIDE SEQUENCE [LARGE SCALE GENOMIC DNA]</scope>
    <source>
        <strain evidence="2">BH-2024</strain>
    </source>
</reference>
<name>A0ABD2JZX6_9BILA</name>
<protein>
    <recommendedName>
        <fullName evidence="1">HP domain-containing protein</fullName>
    </recommendedName>
</protein>
<evidence type="ECO:0000313" key="3">
    <source>
        <dbReference type="Proteomes" id="UP001620626"/>
    </source>
</evidence>
<evidence type="ECO:0000313" key="2">
    <source>
        <dbReference type="EMBL" id="KAL3096162.1"/>
    </source>
</evidence>
<sequence length="489" mass="55869">MGGGNEVRDWEKKKDSEEKLIYTKHLEQYLSEAEFVIVFGISREQFGTLPRWRQLIVSMKKEADYSEERKRSNGSVDVSVKIQSENDKGQKNEFFNGRQKGTRTASAFKVSIPKGDPSGGALLRNFYVKIDTRRKGGNVQFNLLDPNGFRIFNKSKRKQRELRTEKQMLKRRKLSGRKPFWQNTSICQNFCDLANGKSQLLRLKTTDKRNWSCPITFRSPSASESTLCPNFTVSFPPVLHMECPLPVNCPFAVRLSNPLTFLRTLSAATNRPHFPFMLLKSLSTEIVSGLWSAKLDLLNCLGTLEFAHEFELLPECWSTARSNRQQHKGTDPFLLAFELVRERHSILLFYNCSASNECVLRLRRSPSYRFTPPPLKGASPTFKWQLQYRRIGGHSGIVTGAVVVAKALGFSLIADQSPQNRVDYFEGEVMEVRVNSANGLTVSGLAPPWDLLWTCDYFSSKLINDGRTMFPFRTQWRNCGTNAFLKTKR</sequence>
<dbReference type="InterPro" id="IPR003128">
    <property type="entry name" value="Villin_headpiece"/>
</dbReference>
<accession>A0ABD2JZX6</accession>
<dbReference type="PROSITE" id="PS51089">
    <property type="entry name" value="HP"/>
    <property type="match status" value="1"/>
</dbReference>
<dbReference type="Pfam" id="PF02209">
    <property type="entry name" value="VHP"/>
    <property type="match status" value="1"/>
</dbReference>
<proteinExistence type="predicted"/>
<dbReference type="AlphaFoldDB" id="A0ABD2JZX6"/>
<comment type="caution">
    <text evidence="2">The sequence shown here is derived from an EMBL/GenBank/DDBJ whole genome shotgun (WGS) entry which is preliminary data.</text>
</comment>